<evidence type="ECO:0000256" key="3">
    <source>
        <dbReference type="ARBA" id="ARBA00022692"/>
    </source>
</evidence>
<dbReference type="InterPro" id="IPR056569">
    <property type="entry name" value="ArlJ-like"/>
</dbReference>
<protein>
    <submittedName>
        <fullName evidence="8">Archaeal flagellar protein FlaJ</fullName>
    </submittedName>
</protein>
<dbReference type="AlphaFoldDB" id="A0A915SIS0"/>
<keyword evidence="8" id="KW-0969">Cilium</keyword>
<evidence type="ECO:0000256" key="2">
    <source>
        <dbReference type="ARBA" id="ARBA00022475"/>
    </source>
</evidence>
<dbReference type="Pfam" id="PF00482">
    <property type="entry name" value="T2SSF"/>
    <property type="match status" value="1"/>
</dbReference>
<evidence type="ECO:0000259" key="7">
    <source>
        <dbReference type="Pfam" id="PF00482"/>
    </source>
</evidence>
<feature type="transmembrane region" description="Helical" evidence="6">
    <location>
        <begin position="38"/>
        <end position="58"/>
    </location>
</feature>
<feature type="transmembrane region" description="Helical" evidence="6">
    <location>
        <begin position="215"/>
        <end position="240"/>
    </location>
</feature>
<keyword evidence="2" id="KW-1003">Cell membrane</keyword>
<feature type="transmembrane region" description="Helical" evidence="6">
    <location>
        <begin position="140"/>
        <end position="161"/>
    </location>
</feature>
<dbReference type="PANTHER" id="PTHR35402">
    <property type="entry name" value="INTEGRAL MEMBRANE PROTEIN-RELATED"/>
    <property type="match status" value="1"/>
</dbReference>
<dbReference type="RefSeq" id="WP_258393151.1">
    <property type="nucleotide sequence ID" value="NZ_AP019769.1"/>
</dbReference>
<feature type="domain" description="Type II secretion system protein GspF" evidence="7">
    <location>
        <begin position="106"/>
        <end position="234"/>
    </location>
</feature>
<evidence type="ECO:0000313" key="8">
    <source>
        <dbReference type="EMBL" id="BBL45842.1"/>
    </source>
</evidence>
<keyword evidence="3 6" id="KW-0812">Transmembrane</keyword>
<keyword evidence="8" id="KW-0966">Cell projection</keyword>
<dbReference type="InterPro" id="IPR018076">
    <property type="entry name" value="T2SS_GspF_dom"/>
</dbReference>
<evidence type="ECO:0000256" key="6">
    <source>
        <dbReference type="SAM" id="Phobius"/>
    </source>
</evidence>
<accession>A0A915SIS0</accession>
<gene>
    <name evidence="8" type="ORF">MJ1_0700</name>
</gene>
<keyword evidence="4 6" id="KW-1133">Transmembrane helix</keyword>
<reference evidence="9" key="1">
    <citation type="journal article" date="2022" name="Int. J. Syst. Evol. Microbiol.">
        <title>Nanobdella aerobiophila gen. nov., sp. nov., a thermoacidophilic, obligate ectosymbiotic archaeon, and proposal of Nanobdellaceae fam. nov., Nanobdellales ord. nov. and Nanobdellia class. nov.</title>
        <authorList>
            <person name="Kato S."/>
            <person name="Ogasawara A."/>
            <person name="Itoh T."/>
            <person name="Sakai H.D."/>
            <person name="Shimizu M."/>
            <person name="Yuki M."/>
            <person name="Kaneko M."/>
            <person name="Takashina T."/>
            <person name="Ohkuma M."/>
        </authorList>
    </citation>
    <scope>NUCLEOTIDE SEQUENCE [LARGE SCALE GENOMIC DNA]</scope>
    <source>
        <strain evidence="9">MJ1</strain>
    </source>
</reference>
<evidence type="ECO:0000256" key="5">
    <source>
        <dbReference type="ARBA" id="ARBA00023136"/>
    </source>
</evidence>
<dbReference type="GeneID" id="74568641"/>
<dbReference type="GO" id="GO:0005886">
    <property type="term" value="C:plasma membrane"/>
    <property type="evidence" value="ECO:0007669"/>
    <property type="project" value="UniProtKB-SubCell"/>
</dbReference>
<dbReference type="KEGG" id="naer:MJ1_0700"/>
<organism evidence="8 9">
    <name type="scientific">Nanobdella aerobiophila</name>
    <dbReference type="NCBI Taxonomy" id="2586965"/>
    <lineage>
        <taxon>Archaea</taxon>
        <taxon>Nanobdellota</taxon>
        <taxon>Nanobdellia</taxon>
        <taxon>Nanobdellales</taxon>
        <taxon>Nanobdellaceae</taxon>
        <taxon>Nanobdella</taxon>
    </lineage>
</organism>
<evidence type="ECO:0000256" key="4">
    <source>
        <dbReference type="ARBA" id="ARBA00022989"/>
    </source>
</evidence>
<proteinExistence type="predicted"/>
<feature type="transmembrane region" description="Helical" evidence="6">
    <location>
        <begin position="106"/>
        <end position="128"/>
    </location>
</feature>
<feature type="transmembrane region" description="Helical" evidence="6">
    <location>
        <begin position="65"/>
        <end position="86"/>
    </location>
</feature>
<keyword evidence="9" id="KW-1185">Reference proteome</keyword>
<feature type="transmembrane region" description="Helical" evidence="6">
    <location>
        <begin position="246"/>
        <end position="269"/>
    </location>
</feature>
<comment type="subcellular location">
    <subcellularLocation>
        <location evidence="1">Cell membrane</location>
        <topology evidence="1">Multi-pass membrane protein</topology>
    </subcellularLocation>
</comment>
<name>A0A915SIS0_9ARCH</name>
<keyword evidence="8" id="KW-0282">Flagellum</keyword>
<sequence length="277" mass="32432">MNKLTKFLYPYFKNKRIDINYTEFKVSVEEYINLTIKYSLLLFIIGTVSISIIFIIYLNFYNIVLFIISILFGFAVGLFTFIYLYIYPTAAKTDYLKSIDDNLSFFSLYFYSYSGSGMNIIEIFRLLNKKKSFGMINKEISYLLSLIDVFGYDLISALLKLANTTPSDQFKEFLYGLISVVKSGGSIREFARIFAKEKLEDYEIQLKAYNEKANLWITFYAFFFITFPIVLLILAFLFSYASGNIAILNSLIFFFVVIIPFSYIAYLYMIHIYQPRI</sequence>
<dbReference type="Proteomes" id="UP001055553">
    <property type="component" value="Chromosome"/>
</dbReference>
<dbReference type="SMR" id="A0A915SIS0"/>
<evidence type="ECO:0000313" key="9">
    <source>
        <dbReference type="Proteomes" id="UP001055553"/>
    </source>
</evidence>
<keyword evidence="5 6" id="KW-0472">Membrane</keyword>
<evidence type="ECO:0000256" key="1">
    <source>
        <dbReference type="ARBA" id="ARBA00004651"/>
    </source>
</evidence>
<dbReference type="EMBL" id="AP019769">
    <property type="protein sequence ID" value="BBL45842.1"/>
    <property type="molecule type" value="Genomic_DNA"/>
</dbReference>